<evidence type="ECO:0000313" key="2">
    <source>
        <dbReference type="EMBL" id="KDO02467.1"/>
    </source>
</evidence>
<sequence length="56" mass="6511">MHQILCLFQEDLYEFLDIEELPVLLFSHSYNPEVLVRISTSIMSEPDLEIAEKTNG</sequence>
<name>A0A8E0WKR8_9RICK</name>
<proteinExistence type="predicted"/>
<evidence type="ECO:0000313" key="1">
    <source>
        <dbReference type="EMBL" id="KDO02296.1"/>
    </source>
</evidence>
<dbReference type="EMBL" id="JFKF01000149">
    <property type="protein sequence ID" value="KDO02467.1"/>
    <property type="molecule type" value="Genomic_DNA"/>
</dbReference>
<organism evidence="1 3">
    <name type="scientific">Rickettsia tamurae subsp. buchneri</name>
    <dbReference type="NCBI Taxonomy" id="1462938"/>
    <lineage>
        <taxon>Bacteria</taxon>
        <taxon>Pseudomonadati</taxon>
        <taxon>Pseudomonadota</taxon>
        <taxon>Alphaproteobacteria</taxon>
        <taxon>Rickettsiales</taxon>
        <taxon>Rickettsiaceae</taxon>
        <taxon>Rickettsieae</taxon>
        <taxon>Rickettsia</taxon>
        <taxon>spotted fever group</taxon>
    </lineage>
</organism>
<evidence type="ECO:0000313" key="3">
    <source>
        <dbReference type="Proteomes" id="UP000027161"/>
    </source>
</evidence>
<dbReference type="RefSeq" id="WP_008579237.1">
    <property type="nucleotide sequence ID" value="NZ_CP113531.1"/>
</dbReference>
<protein>
    <submittedName>
        <fullName evidence="1">Uncharacterized protein</fullName>
    </submittedName>
</protein>
<dbReference type="EMBL" id="JFKF01000184">
    <property type="protein sequence ID" value="KDO02296.1"/>
    <property type="molecule type" value="Genomic_DNA"/>
</dbReference>
<comment type="caution">
    <text evidence="1">The sequence shown here is derived from an EMBL/GenBank/DDBJ whole genome shotgun (WGS) entry which is preliminary data.</text>
</comment>
<dbReference type="Proteomes" id="UP000027161">
    <property type="component" value="Unassembled WGS sequence"/>
</dbReference>
<accession>A0A8E0WKR8</accession>
<reference evidence="1 3" key="1">
    <citation type="submission" date="2014-02" db="EMBL/GenBank/DDBJ databases">
        <title>Draft genome sequence of Rickettsia buchneri sp. nov. ISO7T.</title>
        <authorList>
            <person name="Felsheim R.F."/>
            <person name="Kurtti T.J."/>
            <person name="Munderloh U.G."/>
        </authorList>
    </citation>
    <scope>NUCLEOTIDE SEQUENCE [LARGE SCALE GENOMIC DNA]</scope>
    <source>
        <strain evidence="1 3">ISO7</strain>
    </source>
</reference>
<keyword evidence="3" id="KW-1185">Reference proteome</keyword>
<dbReference type="AlphaFoldDB" id="A0A8E0WKR8"/>
<gene>
    <name evidence="2" type="ORF">REISMN_06925</name>
    <name evidence="1" type="ORF">REISMN_07845</name>
</gene>